<feature type="domain" description="Beta-lactamase-related" evidence="3">
    <location>
        <begin position="97"/>
        <end position="406"/>
    </location>
</feature>
<keyword evidence="2" id="KW-0732">Signal</keyword>
<feature type="signal peptide" evidence="2">
    <location>
        <begin position="1"/>
        <end position="20"/>
    </location>
</feature>
<comment type="similarity">
    <text evidence="1">Belongs to the beta-lactamase family.</text>
</comment>
<proteinExistence type="inferred from homology"/>
<keyword evidence="6" id="KW-1185">Reference proteome</keyword>
<dbReference type="InterPro" id="IPR051478">
    <property type="entry name" value="Beta-lactamase-like_AB/R"/>
</dbReference>
<dbReference type="InterPro" id="IPR012338">
    <property type="entry name" value="Beta-lactam/transpept-like"/>
</dbReference>
<dbReference type="OrthoDB" id="6220758at2759"/>
<dbReference type="PANTHER" id="PTHR22935">
    <property type="entry name" value="PENICILLIN-BINDING PROTEIN"/>
    <property type="match status" value="1"/>
</dbReference>
<comment type="caution">
    <text evidence="5">The sequence shown here is derived from an EMBL/GenBank/DDBJ whole genome shotgun (WGS) entry which is preliminary data.</text>
</comment>
<sequence>MNIYARLSVLLLSLAGPTSAVLNCRPEGPILPKPRLSNSSGIKAAGANLTKTLNNAIKGSIKAGWPVENVSFSLAVVSTDQKNAGVPIWEYHHRAEKNVRGTKKVTRDSQYLIGSVSKVISDYILLKSGVDIDRPVTDFLPKLKSPKSKIDWSGITLRMLGSQLSGAPTNNGFSEYYFLKDLFVQSGFPKLKDSDYPSCGVIGLNKGCSANETLDGMITQYPVTAPMERAAYSNIAFVVFVLALQEVTGKNYTELVADVVSKPLGLQNTLPSPGDDAKAVIPPGNSTWGSDYGYNAPGGGLVSSVADLSKFTYKLLTRSIGLTPTQTRQWLKPEAYTGAYSAVGLPWEIFRPLNLTPAHPHPVTVYGKGGGAQLYSSQLNVVDEYGMGLIMLSAGNPGASIFLSDALLATFVPAADQVAREQAKKEYARTFKSPSSKTQTKSLEASFKLDSDSLVVSEIRDNGEDVFAGIKKMWGLTMGQYTAAFGSTVRLFPTDLAQTAQMNGKNVTGEVWRLWPEFGEAMESDLPGSRLSYDNCLQWSLGDWVHYGKEPLDRIIFYKDADGHVIGLEMPFLRTGVMKPM</sequence>
<accession>A0A179G6Z1</accession>
<reference evidence="5 6" key="1">
    <citation type="journal article" date="2016" name="PLoS Pathog.">
        <title>Biosynthesis of antibiotic leucinostatins in bio-control fungus Purpureocillium lilacinum and their inhibition on phytophthora revealed by genome mining.</title>
        <authorList>
            <person name="Wang G."/>
            <person name="Liu Z."/>
            <person name="Lin R."/>
            <person name="Li E."/>
            <person name="Mao Z."/>
            <person name="Ling J."/>
            <person name="Yang Y."/>
            <person name="Yin W.B."/>
            <person name="Xie B."/>
        </authorList>
    </citation>
    <scope>NUCLEOTIDE SEQUENCE [LARGE SCALE GENOMIC DNA]</scope>
    <source>
        <strain evidence="5">170</strain>
    </source>
</reference>
<dbReference type="InterPro" id="IPR001466">
    <property type="entry name" value="Beta-lactam-related"/>
</dbReference>
<dbReference type="Proteomes" id="UP000078397">
    <property type="component" value="Unassembled WGS sequence"/>
</dbReference>
<dbReference type="EMBL" id="LSBJ02000001">
    <property type="protein sequence ID" value="OAQ73564.1"/>
    <property type="molecule type" value="Genomic_DNA"/>
</dbReference>
<evidence type="ECO:0000256" key="1">
    <source>
        <dbReference type="ARBA" id="ARBA00038473"/>
    </source>
</evidence>
<dbReference type="STRING" id="1380566.A0A179G6Z1"/>
<dbReference type="PANTHER" id="PTHR22935:SF95">
    <property type="entry name" value="BETA-LACTAMASE-LIKE 1-RELATED"/>
    <property type="match status" value="1"/>
</dbReference>
<dbReference type="InterPro" id="IPR058664">
    <property type="entry name" value="ARB_00930-like_C"/>
</dbReference>
<dbReference type="Gene3D" id="3.40.710.10">
    <property type="entry name" value="DD-peptidase/beta-lactamase superfamily"/>
    <property type="match status" value="1"/>
</dbReference>
<dbReference type="Pfam" id="PF00144">
    <property type="entry name" value="Beta-lactamase"/>
    <property type="match status" value="1"/>
</dbReference>
<evidence type="ECO:0000313" key="5">
    <source>
        <dbReference type="EMBL" id="OAQ73564.1"/>
    </source>
</evidence>
<feature type="chain" id="PRO_5008102415" evidence="2">
    <location>
        <begin position="21"/>
        <end position="581"/>
    </location>
</feature>
<evidence type="ECO:0000256" key="2">
    <source>
        <dbReference type="SAM" id="SignalP"/>
    </source>
</evidence>
<evidence type="ECO:0000259" key="3">
    <source>
        <dbReference type="Pfam" id="PF00144"/>
    </source>
</evidence>
<protein>
    <submittedName>
        <fullName evidence="5">Beta-lactamase family protein</fullName>
    </submittedName>
</protein>
<name>A0A179G6Z1_METCM</name>
<dbReference type="Pfam" id="PF26335">
    <property type="entry name" value="ARB_00930_C"/>
    <property type="match status" value="1"/>
</dbReference>
<dbReference type="RefSeq" id="XP_018149647.1">
    <property type="nucleotide sequence ID" value="XM_018281113.1"/>
</dbReference>
<dbReference type="SUPFAM" id="SSF56601">
    <property type="entry name" value="beta-lactamase/transpeptidase-like"/>
    <property type="match status" value="1"/>
</dbReference>
<organism evidence="5 6">
    <name type="scientific">Pochonia chlamydosporia 170</name>
    <dbReference type="NCBI Taxonomy" id="1380566"/>
    <lineage>
        <taxon>Eukaryota</taxon>
        <taxon>Fungi</taxon>
        <taxon>Dikarya</taxon>
        <taxon>Ascomycota</taxon>
        <taxon>Pezizomycotina</taxon>
        <taxon>Sordariomycetes</taxon>
        <taxon>Hypocreomycetidae</taxon>
        <taxon>Hypocreales</taxon>
        <taxon>Clavicipitaceae</taxon>
        <taxon>Pochonia</taxon>
    </lineage>
</organism>
<evidence type="ECO:0000313" key="6">
    <source>
        <dbReference type="Proteomes" id="UP000078397"/>
    </source>
</evidence>
<gene>
    <name evidence="5" type="ORF">VFPPC_01252</name>
</gene>
<evidence type="ECO:0000259" key="4">
    <source>
        <dbReference type="Pfam" id="PF26335"/>
    </source>
</evidence>
<feature type="domain" description="Beta-lactamase-like ARB-00930-like C-terminal" evidence="4">
    <location>
        <begin position="419"/>
        <end position="579"/>
    </location>
</feature>
<dbReference type="AlphaFoldDB" id="A0A179G6Z1"/>
<dbReference type="KEGG" id="pchm:VFPPC_01252"/>
<dbReference type="GeneID" id="28845107"/>